<evidence type="ECO:0000313" key="4">
    <source>
        <dbReference type="Proteomes" id="UP000029665"/>
    </source>
</evidence>
<dbReference type="HOGENOM" id="CLU_063909_0_0_1"/>
<dbReference type="Proteomes" id="UP000029665">
    <property type="component" value="Unassembled WGS sequence"/>
</dbReference>
<keyword evidence="4" id="KW-1185">Reference proteome</keyword>
<feature type="compositionally biased region" description="Basic and acidic residues" evidence="1">
    <location>
        <begin position="326"/>
        <end position="353"/>
    </location>
</feature>
<evidence type="ECO:0000256" key="2">
    <source>
        <dbReference type="SAM" id="Phobius"/>
    </source>
</evidence>
<feature type="compositionally biased region" description="Polar residues" evidence="1">
    <location>
        <begin position="262"/>
        <end position="275"/>
    </location>
</feature>
<proteinExistence type="predicted"/>
<reference evidence="3" key="1">
    <citation type="submission" date="2014-01" db="EMBL/GenBank/DDBJ databases">
        <title>The genome of the white-rot fungus Pycnoporus cinnabarinus: a basidiomycete model with a versatile arsenal for lignocellulosic biomass breakdown.</title>
        <authorList>
            <person name="Levasseur A."/>
            <person name="Lomascolo A."/>
            <person name="Ruiz-Duenas F.J."/>
            <person name="Uzan E."/>
            <person name="Piumi F."/>
            <person name="Kues U."/>
            <person name="Ram A.F.J."/>
            <person name="Murat C."/>
            <person name="Haon M."/>
            <person name="Benoit I."/>
            <person name="Arfi Y."/>
            <person name="Chevret D."/>
            <person name="Drula E."/>
            <person name="Kwon M.J."/>
            <person name="Gouret P."/>
            <person name="Lesage-Meessen L."/>
            <person name="Lombard V."/>
            <person name="Mariette J."/>
            <person name="Noirot C."/>
            <person name="Park J."/>
            <person name="Patyshakuliyeva A."/>
            <person name="Wieneger R.A.B."/>
            <person name="Wosten H.A.B."/>
            <person name="Martin F."/>
            <person name="Coutinho P.M."/>
            <person name="de Vries R."/>
            <person name="Martinez A.T."/>
            <person name="Klopp C."/>
            <person name="Pontarotti P."/>
            <person name="Henrissat B."/>
            <person name="Record E."/>
        </authorList>
    </citation>
    <scope>NUCLEOTIDE SEQUENCE [LARGE SCALE GENOMIC DNA]</scope>
    <source>
        <strain evidence="3">BRFM137</strain>
    </source>
</reference>
<name>A0A060SM69_PYCCI</name>
<evidence type="ECO:0000313" key="3">
    <source>
        <dbReference type="EMBL" id="CDO75495.1"/>
    </source>
</evidence>
<feature type="compositionally biased region" description="Pro residues" evidence="1">
    <location>
        <begin position="277"/>
        <end position="292"/>
    </location>
</feature>
<evidence type="ECO:0008006" key="5">
    <source>
        <dbReference type="Google" id="ProtNLM"/>
    </source>
</evidence>
<gene>
    <name evidence="3" type="ORF">BN946_scf184935.g31</name>
</gene>
<feature type="region of interest" description="Disordered" evidence="1">
    <location>
        <begin position="258"/>
        <end position="374"/>
    </location>
</feature>
<accession>A0A060SM69</accession>
<dbReference type="OMA" id="VQYHADS"/>
<comment type="caution">
    <text evidence="3">The sequence shown here is derived from an EMBL/GenBank/DDBJ whole genome shotgun (WGS) entry which is preliminary data.</text>
</comment>
<sequence length="374" mass="39034">MSSTVPNSGVLFRKFDDTYPGIVYSPSSDWSHISGIEGVFNNTLSSTTKEGANIHIEFTASQIVIIGASIAPAGAADDAGPVSEYVLDGAKNTAFLFQANATNTTNTIFFNSGSLSTGPHTLDIGVITITENIPYLLDAVYLQQSVQSDQPSTSTAVWVSTVFVTPTGAPGGVAKDDNVSGASSSSVPLGAIIGGAVGGVALLVCAALAVYFLWFRRRRHGVYAYRSFGGGEPLFDSEKDRIRPSDVAGSQIEPFLAPAPTVSYSDNPSYSTRTPSEVPPTPQTPHTYPPPASSASGSGAGSSSGRTLSVVNDTSDGAYLTPAQRKAAEAKREAERVQFHADSGVRFDSEGRPIEASSSEILPLADVPPQYTPS</sequence>
<feature type="compositionally biased region" description="Low complexity" evidence="1">
    <location>
        <begin position="293"/>
        <end position="305"/>
    </location>
</feature>
<dbReference type="AlphaFoldDB" id="A0A060SM69"/>
<feature type="transmembrane region" description="Helical" evidence="2">
    <location>
        <begin position="189"/>
        <end position="214"/>
    </location>
</feature>
<evidence type="ECO:0000256" key="1">
    <source>
        <dbReference type="SAM" id="MobiDB-lite"/>
    </source>
</evidence>
<feature type="compositionally biased region" description="Polar residues" evidence="1">
    <location>
        <begin position="306"/>
        <end position="315"/>
    </location>
</feature>
<dbReference type="Gene3D" id="2.60.120.260">
    <property type="entry name" value="Galactose-binding domain-like"/>
    <property type="match status" value="1"/>
</dbReference>
<keyword evidence="2" id="KW-1133">Transmembrane helix</keyword>
<protein>
    <recommendedName>
        <fullName evidence="5">Mid2 domain-containing protein</fullName>
    </recommendedName>
</protein>
<dbReference type="EMBL" id="CCBP010000274">
    <property type="protein sequence ID" value="CDO75495.1"/>
    <property type="molecule type" value="Genomic_DNA"/>
</dbReference>
<organism evidence="3 4">
    <name type="scientific">Pycnoporus cinnabarinus</name>
    <name type="common">Cinnabar-red polypore</name>
    <name type="synonym">Trametes cinnabarina</name>
    <dbReference type="NCBI Taxonomy" id="5643"/>
    <lineage>
        <taxon>Eukaryota</taxon>
        <taxon>Fungi</taxon>
        <taxon>Dikarya</taxon>
        <taxon>Basidiomycota</taxon>
        <taxon>Agaricomycotina</taxon>
        <taxon>Agaricomycetes</taxon>
        <taxon>Polyporales</taxon>
        <taxon>Polyporaceae</taxon>
        <taxon>Trametes</taxon>
    </lineage>
</organism>
<dbReference type="OrthoDB" id="3265734at2759"/>
<keyword evidence="2" id="KW-0472">Membrane</keyword>
<keyword evidence="2" id="KW-0812">Transmembrane</keyword>